<dbReference type="InterPro" id="IPR029028">
    <property type="entry name" value="Alpha/beta_knot_MTases"/>
</dbReference>
<dbReference type="InterPro" id="IPR029026">
    <property type="entry name" value="tRNA_m1G_MTases_N"/>
</dbReference>
<dbReference type="GO" id="GO:0003723">
    <property type="term" value="F:RNA binding"/>
    <property type="evidence" value="ECO:0007669"/>
    <property type="project" value="InterPro"/>
</dbReference>
<gene>
    <name evidence="6" type="primary">rlmB</name>
    <name evidence="6" type="ORF">HGQ17_12940</name>
</gene>
<dbReference type="SUPFAM" id="SSF55315">
    <property type="entry name" value="L30e-like"/>
    <property type="match status" value="1"/>
</dbReference>
<dbReference type="SUPFAM" id="SSF75217">
    <property type="entry name" value="alpha/beta knot"/>
    <property type="match status" value="1"/>
</dbReference>
<evidence type="ECO:0000259" key="5">
    <source>
        <dbReference type="SMART" id="SM00967"/>
    </source>
</evidence>
<accession>A0A7X8YF26</accession>
<dbReference type="GO" id="GO:0006396">
    <property type="term" value="P:RNA processing"/>
    <property type="evidence" value="ECO:0007669"/>
    <property type="project" value="InterPro"/>
</dbReference>
<dbReference type="InterPro" id="IPR013123">
    <property type="entry name" value="SpoU_subst-bd"/>
</dbReference>
<feature type="compositionally biased region" description="Polar residues" evidence="4">
    <location>
        <begin position="61"/>
        <end position="71"/>
    </location>
</feature>
<protein>
    <submittedName>
        <fullName evidence="6">23S rRNA (Guanosine(2251)-2'-O)-methyltransferase RlmB</fullName>
    </submittedName>
</protein>
<dbReference type="InterPro" id="IPR004441">
    <property type="entry name" value="rRNA_MeTrfase_TrmH"/>
</dbReference>
<evidence type="ECO:0000256" key="4">
    <source>
        <dbReference type="SAM" id="MobiDB-lite"/>
    </source>
</evidence>
<dbReference type="PANTHER" id="PTHR46429:SF1">
    <property type="entry name" value="23S RRNA (GUANOSINE-2'-O-)-METHYLTRANSFERASE RLMB"/>
    <property type="match status" value="1"/>
</dbReference>
<keyword evidence="2 6" id="KW-0489">Methyltransferase</keyword>
<dbReference type="GO" id="GO:0008173">
    <property type="term" value="F:RNA methyltransferase activity"/>
    <property type="evidence" value="ECO:0007669"/>
    <property type="project" value="InterPro"/>
</dbReference>
<organism evidence="6 7">
    <name type="scientific">Nesterenkonia sedimenti</name>
    <dbReference type="NCBI Taxonomy" id="1463632"/>
    <lineage>
        <taxon>Bacteria</taxon>
        <taxon>Bacillati</taxon>
        <taxon>Actinomycetota</taxon>
        <taxon>Actinomycetes</taxon>
        <taxon>Micrococcales</taxon>
        <taxon>Micrococcaceae</taxon>
        <taxon>Nesterenkonia</taxon>
    </lineage>
</organism>
<dbReference type="GO" id="GO:0005829">
    <property type="term" value="C:cytosol"/>
    <property type="evidence" value="ECO:0007669"/>
    <property type="project" value="TreeGrafter"/>
</dbReference>
<comment type="caution">
    <text evidence="6">The sequence shown here is derived from an EMBL/GenBank/DDBJ whole genome shotgun (WGS) entry which is preliminary data.</text>
</comment>
<keyword evidence="3 6" id="KW-0808">Transferase</keyword>
<feature type="region of interest" description="Disordered" evidence="4">
    <location>
        <begin position="1"/>
        <end position="77"/>
    </location>
</feature>
<dbReference type="EMBL" id="JABAHY010000017">
    <property type="protein sequence ID" value="NLS10882.1"/>
    <property type="molecule type" value="Genomic_DNA"/>
</dbReference>
<dbReference type="NCBIfam" id="TIGR00186">
    <property type="entry name" value="rRNA_methyl_3"/>
    <property type="match status" value="1"/>
</dbReference>
<comment type="similarity">
    <text evidence="1">Belongs to the class IV-like SAM-binding methyltransferase superfamily. RNA methyltransferase TrmH family.</text>
</comment>
<dbReference type="Pfam" id="PF08032">
    <property type="entry name" value="SpoU_sub_bind"/>
    <property type="match status" value="1"/>
</dbReference>
<evidence type="ECO:0000256" key="2">
    <source>
        <dbReference type="ARBA" id="ARBA00022603"/>
    </source>
</evidence>
<keyword evidence="7" id="KW-1185">Reference proteome</keyword>
<dbReference type="CDD" id="cd18103">
    <property type="entry name" value="SpoU-like_RlmB"/>
    <property type="match status" value="1"/>
</dbReference>
<dbReference type="AlphaFoldDB" id="A0A7X8YF26"/>
<feature type="domain" description="RNA 2-O ribose methyltransferase substrate binding" evidence="5">
    <location>
        <begin position="79"/>
        <end position="155"/>
    </location>
</feature>
<sequence length="332" mass="35048">MARDSRPKSAAVRKDRKGPTKGTGGQGKRKLQGKGPTPKAEDRVYHKAHRQKQLAERSAAKRQNSRPSTRGSGYGADNVVAGRNAVVEALAERVPANELLIARDIDSDGRVRESLQHCAEQGIRVRETTRRQLDTVTGDAVHQGIALELQPYDYAEAAELVDEISEAAAKGHIAQQPLLVACDSITDPRNLGAILRASAAFGAHGVLIPERRSAGVTATTWKTSAGAAARIPVAKAKNLTQALKHAKAAGYFVIGLAGDGDTNLPGLHLANEPLVVVVGSEGKGLSRLVAETCDAIVSVPIAATTESLNASMAVGISLYEIATLRSREGRET</sequence>
<dbReference type="PANTHER" id="PTHR46429">
    <property type="entry name" value="23S RRNA (GUANOSINE-2'-O-)-METHYLTRANSFERASE RLMB"/>
    <property type="match status" value="1"/>
</dbReference>
<evidence type="ECO:0000313" key="6">
    <source>
        <dbReference type="EMBL" id="NLS10882.1"/>
    </source>
</evidence>
<reference evidence="6 7" key="1">
    <citation type="submission" date="2020-04" db="EMBL/GenBank/DDBJ databases">
        <title>Nesterenkonia sp. nov., isolated from marine sediment.</title>
        <authorList>
            <person name="Zhang G."/>
        </authorList>
    </citation>
    <scope>NUCLEOTIDE SEQUENCE [LARGE SCALE GENOMIC DNA]</scope>
    <source>
        <strain evidence="6 7">MY13</strain>
    </source>
</reference>
<proteinExistence type="inferred from homology"/>
<evidence type="ECO:0000256" key="3">
    <source>
        <dbReference type="ARBA" id="ARBA00022679"/>
    </source>
</evidence>
<dbReference type="Proteomes" id="UP000523139">
    <property type="component" value="Unassembled WGS sequence"/>
</dbReference>
<dbReference type="InterPro" id="IPR001537">
    <property type="entry name" value="SpoU_MeTrfase"/>
</dbReference>
<dbReference type="RefSeq" id="WP_168888370.1">
    <property type="nucleotide sequence ID" value="NZ_JABAHY010000017.1"/>
</dbReference>
<dbReference type="Gene3D" id="3.40.1280.10">
    <property type="match status" value="1"/>
</dbReference>
<dbReference type="Pfam" id="PF00588">
    <property type="entry name" value="SpoU_methylase"/>
    <property type="match status" value="1"/>
</dbReference>
<dbReference type="GO" id="GO:0032259">
    <property type="term" value="P:methylation"/>
    <property type="evidence" value="ECO:0007669"/>
    <property type="project" value="UniProtKB-KW"/>
</dbReference>
<dbReference type="InterPro" id="IPR029064">
    <property type="entry name" value="Ribosomal_eL30-like_sf"/>
</dbReference>
<evidence type="ECO:0000256" key="1">
    <source>
        <dbReference type="ARBA" id="ARBA00007228"/>
    </source>
</evidence>
<dbReference type="Gene3D" id="3.30.1330.30">
    <property type="match status" value="1"/>
</dbReference>
<name>A0A7X8YF26_9MICC</name>
<dbReference type="SMART" id="SM00967">
    <property type="entry name" value="SpoU_sub_bind"/>
    <property type="match status" value="1"/>
</dbReference>
<evidence type="ECO:0000313" key="7">
    <source>
        <dbReference type="Proteomes" id="UP000523139"/>
    </source>
</evidence>